<proteinExistence type="predicted"/>
<organism evidence="1 2">
    <name type="scientific">Paludibacter jiangxiensis</name>
    <dbReference type="NCBI Taxonomy" id="681398"/>
    <lineage>
        <taxon>Bacteria</taxon>
        <taxon>Pseudomonadati</taxon>
        <taxon>Bacteroidota</taxon>
        <taxon>Bacteroidia</taxon>
        <taxon>Bacteroidales</taxon>
        <taxon>Paludibacteraceae</taxon>
        <taxon>Paludibacter</taxon>
    </lineage>
</organism>
<dbReference type="InterPro" id="IPR036038">
    <property type="entry name" value="Aminotransferase-like"/>
</dbReference>
<dbReference type="STRING" id="681398.PJIAN_4314"/>
<dbReference type="EMBL" id="BDCR01000004">
    <property type="protein sequence ID" value="GAT63773.1"/>
    <property type="molecule type" value="Genomic_DNA"/>
</dbReference>
<sequence length="198" mass="22853">MCLLLESIKVENGRPCNLEDHINRMNNSRRCLFGIQNPIILSDQLFDKEIKGVAKCRIVYSETIHSVDSLPYTPRLINTLYLIEKNDIDYTYKYADRSAFQNLPAHAPDEDFLIVKNGYITDTTFSNIVFFDGNQWVTPSTYLLNGTQRQRLLREGRIVSRNIKADDLDSFLYARLINAMLDFDSAPFIEMSAIRVSQ</sequence>
<dbReference type="Gene3D" id="3.20.10.10">
    <property type="entry name" value="D-amino Acid Aminotransferase, subunit A, domain 2"/>
    <property type="match status" value="1"/>
</dbReference>
<dbReference type="InterPro" id="IPR001544">
    <property type="entry name" value="Aminotrans_IV"/>
</dbReference>
<evidence type="ECO:0000313" key="1">
    <source>
        <dbReference type="EMBL" id="GAT63773.1"/>
    </source>
</evidence>
<dbReference type="AlphaFoldDB" id="A0A161M5Q1"/>
<dbReference type="InterPro" id="IPR043131">
    <property type="entry name" value="BCAT-like_N"/>
</dbReference>
<name>A0A161M5Q1_9BACT</name>
<keyword evidence="1" id="KW-0456">Lyase</keyword>
<keyword evidence="2" id="KW-1185">Reference proteome</keyword>
<protein>
    <submittedName>
        <fullName evidence="1">4-amino-4-deoxychorismate lyase</fullName>
    </submittedName>
</protein>
<evidence type="ECO:0000313" key="2">
    <source>
        <dbReference type="Proteomes" id="UP000076586"/>
    </source>
</evidence>
<reference evidence="2" key="1">
    <citation type="submission" date="2016-04" db="EMBL/GenBank/DDBJ databases">
        <title>Draft genome sequence of Paludibacter jiangxiensis strain NM7.</title>
        <authorList>
            <person name="Qiu Y."/>
            <person name="Matsuura N."/>
            <person name="Ohashi A."/>
            <person name="Tourlousse M.D."/>
            <person name="Sekiguchi Y."/>
        </authorList>
    </citation>
    <scope>NUCLEOTIDE SEQUENCE [LARGE SCALE GENOMIC DNA]</scope>
    <source>
        <strain evidence="2">NM7</strain>
    </source>
</reference>
<reference evidence="2" key="2">
    <citation type="journal article" date="2017" name="Genome Announc.">
        <title>Draft genome sequence of Paludibacter jiangxiensis NM7(T), a propionate-producing fermentative bacterium.</title>
        <authorList>
            <person name="Qiu Y.-L."/>
            <person name="Tourlousse D.M."/>
            <person name="Matsuura N."/>
            <person name="Ohashi A."/>
            <person name="Sekiguchi Y."/>
        </authorList>
    </citation>
    <scope>NUCLEOTIDE SEQUENCE [LARGE SCALE GENOMIC DNA]</scope>
    <source>
        <strain evidence="2">NM7</strain>
    </source>
</reference>
<comment type="caution">
    <text evidence="1">The sequence shown here is derived from an EMBL/GenBank/DDBJ whole genome shotgun (WGS) entry which is preliminary data.</text>
</comment>
<dbReference type="Gene3D" id="3.30.470.10">
    <property type="match status" value="1"/>
</dbReference>
<accession>A0A161M5Q1</accession>
<dbReference type="Pfam" id="PF01063">
    <property type="entry name" value="Aminotran_4"/>
    <property type="match status" value="1"/>
</dbReference>
<dbReference type="InterPro" id="IPR043132">
    <property type="entry name" value="BCAT-like_C"/>
</dbReference>
<gene>
    <name evidence="1" type="ORF">PJIAN_4314</name>
</gene>
<dbReference type="Proteomes" id="UP000076586">
    <property type="component" value="Unassembled WGS sequence"/>
</dbReference>
<dbReference type="SUPFAM" id="SSF56752">
    <property type="entry name" value="D-aminoacid aminotransferase-like PLP-dependent enzymes"/>
    <property type="match status" value="1"/>
</dbReference>
<dbReference type="GO" id="GO:0016829">
    <property type="term" value="F:lyase activity"/>
    <property type="evidence" value="ECO:0007669"/>
    <property type="project" value="UniProtKB-KW"/>
</dbReference>